<dbReference type="Proteomes" id="UP001054252">
    <property type="component" value="Unassembled WGS sequence"/>
</dbReference>
<protein>
    <submittedName>
        <fullName evidence="1">Uncharacterized protein</fullName>
    </submittedName>
</protein>
<evidence type="ECO:0000313" key="1">
    <source>
        <dbReference type="EMBL" id="GKV05382.1"/>
    </source>
</evidence>
<dbReference type="EMBL" id="BPVZ01000023">
    <property type="protein sequence ID" value="GKV05382.1"/>
    <property type="molecule type" value="Genomic_DNA"/>
</dbReference>
<dbReference type="AlphaFoldDB" id="A0AAV5J385"/>
<name>A0AAV5J385_9ROSI</name>
<evidence type="ECO:0000313" key="2">
    <source>
        <dbReference type="Proteomes" id="UP001054252"/>
    </source>
</evidence>
<sequence length="54" mass="6353">MLGQPCSRKWSMFKLQIPKIIGRGKAVHWQMCFVVLTTVTKHWALELFQHPTEN</sequence>
<gene>
    <name evidence="1" type="ORF">SLEP1_g17401</name>
</gene>
<accession>A0AAV5J385</accession>
<proteinExistence type="predicted"/>
<reference evidence="1 2" key="1">
    <citation type="journal article" date="2021" name="Commun. Biol.">
        <title>The genome of Shorea leprosula (Dipterocarpaceae) highlights the ecological relevance of drought in aseasonal tropical rainforests.</title>
        <authorList>
            <person name="Ng K.K.S."/>
            <person name="Kobayashi M.J."/>
            <person name="Fawcett J.A."/>
            <person name="Hatakeyama M."/>
            <person name="Paape T."/>
            <person name="Ng C.H."/>
            <person name="Ang C.C."/>
            <person name="Tnah L.H."/>
            <person name="Lee C.T."/>
            <person name="Nishiyama T."/>
            <person name="Sese J."/>
            <person name="O'Brien M.J."/>
            <person name="Copetti D."/>
            <person name="Mohd Noor M.I."/>
            <person name="Ong R.C."/>
            <person name="Putra M."/>
            <person name="Sireger I.Z."/>
            <person name="Indrioko S."/>
            <person name="Kosugi Y."/>
            <person name="Izuno A."/>
            <person name="Isagi Y."/>
            <person name="Lee S.L."/>
            <person name="Shimizu K.K."/>
        </authorList>
    </citation>
    <scope>NUCLEOTIDE SEQUENCE [LARGE SCALE GENOMIC DNA]</scope>
    <source>
        <strain evidence="1">214</strain>
    </source>
</reference>
<keyword evidence="2" id="KW-1185">Reference proteome</keyword>
<organism evidence="1 2">
    <name type="scientific">Rubroshorea leprosula</name>
    <dbReference type="NCBI Taxonomy" id="152421"/>
    <lineage>
        <taxon>Eukaryota</taxon>
        <taxon>Viridiplantae</taxon>
        <taxon>Streptophyta</taxon>
        <taxon>Embryophyta</taxon>
        <taxon>Tracheophyta</taxon>
        <taxon>Spermatophyta</taxon>
        <taxon>Magnoliopsida</taxon>
        <taxon>eudicotyledons</taxon>
        <taxon>Gunneridae</taxon>
        <taxon>Pentapetalae</taxon>
        <taxon>rosids</taxon>
        <taxon>malvids</taxon>
        <taxon>Malvales</taxon>
        <taxon>Dipterocarpaceae</taxon>
        <taxon>Rubroshorea</taxon>
    </lineage>
</organism>
<comment type="caution">
    <text evidence="1">The sequence shown here is derived from an EMBL/GenBank/DDBJ whole genome shotgun (WGS) entry which is preliminary data.</text>
</comment>